<keyword evidence="2" id="KW-1185">Reference proteome</keyword>
<organism evidence="1 2">
    <name type="scientific">Methylomonas lenta</name>
    <dbReference type="NCBI Taxonomy" id="980561"/>
    <lineage>
        <taxon>Bacteria</taxon>
        <taxon>Pseudomonadati</taxon>
        <taxon>Pseudomonadota</taxon>
        <taxon>Gammaproteobacteria</taxon>
        <taxon>Methylococcales</taxon>
        <taxon>Methylococcaceae</taxon>
        <taxon>Methylomonas</taxon>
    </lineage>
</organism>
<proteinExistence type="predicted"/>
<accession>A0A177MXE3</accession>
<dbReference type="Proteomes" id="UP000078476">
    <property type="component" value="Unassembled WGS sequence"/>
</dbReference>
<dbReference type="OrthoDB" id="9182647at2"/>
<evidence type="ECO:0000313" key="2">
    <source>
        <dbReference type="Proteomes" id="UP000078476"/>
    </source>
</evidence>
<evidence type="ECO:0000313" key="1">
    <source>
        <dbReference type="EMBL" id="OAI09943.1"/>
    </source>
</evidence>
<name>A0A177MXE3_9GAMM</name>
<gene>
    <name evidence="1" type="ORF">A1359_17880</name>
</gene>
<protein>
    <submittedName>
        <fullName evidence="1">Uncharacterized protein</fullName>
    </submittedName>
</protein>
<reference evidence="1 2" key="1">
    <citation type="submission" date="2016-03" db="EMBL/GenBank/DDBJ databases">
        <authorList>
            <person name="Ploux O."/>
        </authorList>
    </citation>
    <scope>NUCLEOTIDE SEQUENCE [LARGE SCALE GENOMIC DNA]</scope>
    <source>
        <strain evidence="1 2">R-45370</strain>
    </source>
</reference>
<dbReference type="AlphaFoldDB" id="A0A177MXE3"/>
<comment type="caution">
    <text evidence="1">The sequence shown here is derived from an EMBL/GenBank/DDBJ whole genome shotgun (WGS) entry which is preliminary data.</text>
</comment>
<dbReference type="EMBL" id="LUUI01000162">
    <property type="protein sequence ID" value="OAI09943.1"/>
    <property type="molecule type" value="Genomic_DNA"/>
</dbReference>
<dbReference type="RefSeq" id="WP_066987936.1">
    <property type="nucleotide sequence ID" value="NZ_LUUI01000162.1"/>
</dbReference>
<sequence length="126" mass="13749">MPTKKPKSKNEAPLPAENELVIAESAATPEPEHVAEITDSGENIAVKKVKSHKTKVIRDSFSFPEHDYQKISDLKKTCLAAGIHVKKSEVLRAGLHLLTQLGIDELKQAVEKVEKVQTGRPSSSGD</sequence>
<dbReference type="STRING" id="980561.A1359_17880"/>